<dbReference type="AlphaFoldDB" id="A0A2T1C1X6"/>
<dbReference type="EMBL" id="PVWJ01000068">
    <property type="protein sequence ID" value="PSB02242.1"/>
    <property type="molecule type" value="Genomic_DNA"/>
</dbReference>
<feature type="region of interest" description="Disordered" evidence="1">
    <location>
        <begin position="137"/>
        <end position="174"/>
    </location>
</feature>
<gene>
    <name evidence="2" type="ORF">C7B64_14190</name>
</gene>
<organism evidence="2 3">
    <name type="scientific">Merismopedia glauca CCAP 1448/3</name>
    <dbReference type="NCBI Taxonomy" id="1296344"/>
    <lineage>
        <taxon>Bacteria</taxon>
        <taxon>Bacillati</taxon>
        <taxon>Cyanobacteriota</taxon>
        <taxon>Cyanophyceae</taxon>
        <taxon>Synechococcales</taxon>
        <taxon>Merismopediaceae</taxon>
        <taxon>Merismopedia</taxon>
    </lineage>
</organism>
<comment type="caution">
    <text evidence="2">The sequence shown here is derived from an EMBL/GenBank/DDBJ whole genome shotgun (WGS) entry which is preliminary data.</text>
</comment>
<evidence type="ECO:0000256" key="1">
    <source>
        <dbReference type="SAM" id="MobiDB-lite"/>
    </source>
</evidence>
<protein>
    <submittedName>
        <fullName evidence="2">Uncharacterized protein</fullName>
    </submittedName>
</protein>
<dbReference type="OrthoDB" id="463567at2"/>
<feature type="compositionally biased region" description="Pro residues" evidence="1">
    <location>
        <begin position="143"/>
        <end position="158"/>
    </location>
</feature>
<accession>A0A2T1C1X6</accession>
<sequence>MLVIFWGLIQLPIGFVSAQIGNTEGVSQQVYGKLPNIPLENQYISRETGKAAAKNTLVARLIRYHVFVKGRSPISRLDWKLTVADYLGANEFQEESVYPGYDSLKTNALKGDRAVINQLSRSDRDRLIAILLESFGKGALPNTPQPTASPSPSVPNPRPSLTLPQPGDAQLLKP</sequence>
<evidence type="ECO:0000313" key="3">
    <source>
        <dbReference type="Proteomes" id="UP000238762"/>
    </source>
</evidence>
<evidence type="ECO:0000313" key="2">
    <source>
        <dbReference type="EMBL" id="PSB02242.1"/>
    </source>
</evidence>
<keyword evidence="3" id="KW-1185">Reference proteome</keyword>
<reference evidence="2 3" key="1">
    <citation type="submission" date="2018-02" db="EMBL/GenBank/DDBJ databases">
        <authorList>
            <person name="Cohen D.B."/>
            <person name="Kent A.D."/>
        </authorList>
    </citation>
    <scope>NUCLEOTIDE SEQUENCE [LARGE SCALE GENOMIC DNA]</scope>
    <source>
        <strain evidence="2 3">CCAP 1448/3</strain>
    </source>
</reference>
<proteinExistence type="predicted"/>
<reference evidence="2 3" key="2">
    <citation type="submission" date="2018-03" db="EMBL/GenBank/DDBJ databases">
        <title>The ancient ancestry and fast evolution of plastids.</title>
        <authorList>
            <person name="Moore K.R."/>
            <person name="Magnabosco C."/>
            <person name="Momper L."/>
            <person name="Gold D.A."/>
            <person name="Bosak T."/>
            <person name="Fournier G.P."/>
        </authorList>
    </citation>
    <scope>NUCLEOTIDE SEQUENCE [LARGE SCALE GENOMIC DNA]</scope>
    <source>
        <strain evidence="2 3">CCAP 1448/3</strain>
    </source>
</reference>
<dbReference type="Proteomes" id="UP000238762">
    <property type="component" value="Unassembled WGS sequence"/>
</dbReference>
<name>A0A2T1C1X6_9CYAN</name>